<dbReference type="InterPro" id="IPR009030">
    <property type="entry name" value="Growth_fac_rcpt_cys_sf"/>
</dbReference>
<dbReference type="SUPFAM" id="SSF57184">
    <property type="entry name" value="Growth factor receptor domain"/>
    <property type="match status" value="3"/>
</dbReference>
<evidence type="ECO:0000313" key="8">
    <source>
        <dbReference type="Proteomes" id="UP000629468"/>
    </source>
</evidence>
<keyword evidence="1 2" id="KW-0245">EGF-like domain</keyword>
<dbReference type="InterPro" id="IPR002049">
    <property type="entry name" value="LE_dom"/>
</dbReference>
<feature type="disulfide bond" evidence="2">
    <location>
        <begin position="207"/>
        <end position="217"/>
    </location>
</feature>
<keyword evidence="4" id="KW-0472">Membrane</keyword>
<name>A0A8H7F597_AGABI</name>
<dbReference type="PROSITE" id="PS50026">
    <property type="entry name" value="EGF_3"/>
    <property type="match status" value="1"/>
</dbReference>
<accession>A0A8H7F597</accession>
<keyword evidence="5" id="KW-0732">Signal</keyword>
<comment type="caution">
    <text evidence="7">The sequence shown here is derived from an EMBL/GenBank/DDBJ whole genome shotgun (WGS) entry which is preliminary data.</text>
</comment>
<dbReference type="PROSITE" id="PS00022">
    <property type="entry name" value="EGF_1"/>
    <property type="match status" value="1"/>
</dbReference>
<sequence>MITILARALIIGFFAAHSAAQSNQTVVCVAGQCVEGITNTTLGARLTASDTSISLHLLPGTYSSTTSPQLLHNLLTSSSASLSPSTGFENASKSFNPTDLPFELDLSPGITIYDGLLYSGQSLYGGFPDKPPPDQKSSQKDITLGSLAISQNVFIVIGGSSDSDDRVVVWNSIPDIRQLPSSASLPASSSSSSTATLRIIDVGSSTCNPQCSGNSICSPTTGRCVCAPGFTGTSCESCSPGLFGPTCQACPDGCDQCDEGISGSGICLKKTVTGKPGDCGCVNGQCGSNGQCACNAGWKDGDDGRKCSKCQDGFFLTSTGDCQVCQLGCSRCADTSGTCVQCNAGFAIDTADNTKCNLVRQPTSTGQQCPDGSFSNGDTCAACASDCETCTGATSNDCATCASGRFKLNGNCVTTNSDGTCVGATGMIANNIKSECDACPSKCTSCAYSSFSVASTIDQSQCTGCLPGFFLSQGKCVESCPAGTFLSPQDNLNCIPCDSSCGTCIDSADFCLTCSTAGRLASDGKCVSSCPSNTFPSNSTSCGTCHGDCASCSGPQFNQCTSCPPNRPVLKDGRCLSTCAKGEFFDKTSSSCTGCDSNCETCSASGPDKCLSCTSGEVLRSGKCVKTEGGCQTLAGFGVCLEELVITVGQNHTTNATTPAQPKPSISGIADPTVVRVENKLEGWQIALMVLGVVFILCILIILWRWRARRKRKERTQAWAARRKVLGNMPWWKRMFASRWRDRSSRMEKEGRLPQYRDEVSRSTRADSTVDGFIDAYADARSSRSDVGSRSLFSEVTGSRRKAPEPRVPVRSSVSTVATSQKSWRISETEAARYARSIREQPGPAAGEESLSGLPPFLATEPFERNPFRRRT</sequence>
<dbReference type="PROSITE" id="PS01248">
    <property type="entry name" value="EGF_LAM_1"/>
    <property type="match status" value="1"/>
</dbReference>
<dbReference type="CDD" id="cd00055">
    <property type="entry name" value="EGF_Lam"/>
    <property type="match status" value="1"/>
</dbReference>
<dbReference type="PANTHER" id="PTHR15332:SF175">
    <property type="entry name" value="PROPROTEIN CONVERTASE SUBTILISIN_KEXIN TYPE 5-LIKE"/>
    <property type="match status" value="1"/>
</dbReference>
<evidence type="ECO:0000256" key="3">
    <source>
        <dbReference type="SAM" id="MobiDB-lite"/>
    </source>
</evidence>
<keyword evidence="4" id="KW-1133">Transmembrane helix</keyword>
<feature type="domain" description="EGF-like" evidence="6">
    <location>
        <begin position="203"/>
        <end position="236"/>
    </location>
</feature>
<feature type="region of interest" description="Disordered" evidence="3">
    <location>
        <begin position="839"/>
        <end position="872"/>
    </location>
</feature>
<evidence type="ECO:0000256" key="5">
    <source>
        <dbReference type="SAM" id="SignalP"/>
    </source>
</evidence>
<dbReference type="AlphaFoldDB" id="A0A8H7F597"/>
<organism evidence="7 8">
    <name type="scientific">Agaricus bisporus var. burnettii</name>
    <dbReference type="NCBI Taxonomy" id="192524"/>
    <lineage>
        <taxon>Eukaryota</taxon>
        <taxon>Fungi</taxon>
        <taxon>Dikarya</taxon>
        <taxon>Basidiomycota</taxon>
        <taxon>Agaricomycotina</taxon>
        <taxon>Agaricomycetes</taxon>
        <taxon>Agaricomycetidae</taxon>
        <taxon>Agaricales</taxon>
        <taxon>Agaricineae</taxon>
        <taxon>Agaricaceae</taxon>
        <taxon>Agaricus</taxon>
    </lineage>
</organism>
<dbReference type="Gene3D" id="2.10.220.10">
    <property type="entry name" value="Hormone Receptor, Insulin-like Growth Factor Receptor 1, Chain A, domain 2"/>
    <property type="match status" value="4"/>
</dbReference>
<feature type="compositionally biased region" description="Basic and acidic residues" evidence="3">
    <location>
        <begin position="862"/>
        <end position="872"/>
    </location>
</feature>
<feature type="signal peptide" evidence="5">
    <location>
        <begin position="1"/>
        <end position="20"/>
    </location>
</feature>
<evidence type="ECO:0000256" key="4">
    <source>
        <dbReference type="SAM" id="Phobius"/>
    </source>
</evidence>
<evidence type="ECO:0000259" key="6">
    <source>
        <dbReference type="PROSITE" id="PS50026"/>
    </source>
</evidence>
<dbReference type="SMART" id="SM00180">
    <property type="entry name" value="EGF_Lam"/>
    <property type="match status" value="2"/>
</dbReference>
<feature type="chain" id="PRO_5034416714" description="EGF-like domain-containing protein" evidence="5">
    <location>
        <begin position="21"/>
        <end position="872"/>
    </location>
</feature>
<dbReference type="SMART" id="SM00181">
    <property type="entry name" value="EGF"/>
    <property type="match status" value="5"/>
</dbReference>
<feature type="disulfide bond" evidence="2">
    <location>
        <begin position="226"/>
        <end position="235"/>
    </location>
</feature>
<keyword evidence="2" id="KW-1015">Disulfide bond</keyword>
<proteinExistence type="predicted"/>
<gene>
    <name evidence="7" type="ORF">Agabi119p4_3730</name>
</gene>
<keyword evidence="4" id="KW-0812">Transmembrane</keyword>
<evidence type="ECO:0000313" key="7">
    <source>
        <dbReference type="EMBL" id="KAF7777658.1"/>
    </source>
</evidence>
<feature type="transmembrane region" description="Helical" evidence="4">
    <location>
        <begin position="684"/>
        <end position="706"/>
    </location>
</feature>
<dbReference type="Pfam" id="PF23106">
    <property type="entry name" value="EGF_Teneurin"/>
    <property type="match status" value="1"/>
</dbReference>
<feature type="region of interest" description="Disordered" evidence="3">
    <location>
        <begin position="793"/>
        <end position="814"/>
    </location>
</feature>
<dbReference type="InterPro" id="IPR006212">
    <property type="entry name" value="Furin_repeat"/>
</dbReference>
<dbReference type="InterPro" id="IPR000742">
    <property type="entry name" value="EGF"/>
</dbReference>
<protein>
    <recommendedName>
        <fullName evidence="6">EGF-like domain-containing protein</fullName>
    </recommendedName>
</protein>
<dbReference type="SMART" id="SM00261">
    <property type="entry name" value="FU"/>
    <property type="match status" value="6"/>
</dbReference>
<evidence type="ECO:0000256" key="2">
    <source>
        <dbReference type="PROSITE-ProRule" id="PRU00076"/>
    </source>
</evidence>
<dbReference type="CDD" id="cd00064">
    <property type="entry name" value="FU"/>
    <property type="match status" value="5"/>
</dbReference>
<comment type="caution">
    <text evidence="2">Lacks conserved residue(s) required for the propagation of feature annotation.</text>
</comment>
<dbReference type="PANTHER" id="PTHR15332">
    <property type="entry name" value="PROPROTEIN CONVERTASE SUBTILISIN_KEXIN TYPE 5-LIKE"/>
    <property type="match status" value="1"/>
</dbReference>
<dbReference type="EMBL" id="JABXXO010000005">
    <property type="protein sequence ID" value="KAF7777658.1"/>
    <property type="molecule type" value="Genomic_DNA"/>
</dbReference>
<dbReference type="Proteomes" id="UP000629468">
    <property type="component" value="Unassembled WGS sequence"/>
</dbReference>
<reference evidence="7 8" key="1">
    <citation type="journal article" name="Sci. Rep.">
        <title>Telomere-to-telomere assembled and centromere annotated genomes of the two main subspecies of the button mushroom Agaricus bisporus reveal especially polymorphic chromosome ends.</title>
        <authorList>
            <person name="Sonnenberg A.S.M."/>
            <person name="Sedaghat-Telgerd N."/>
            <person name="Lavrijssen B."/>
            <person name="Ohm R.A."/>
            <person name="Hendrickx P.M."/>
            <person name="Scholtmeijer K."/>
            <person name="Baars J.J.P."/>
            <person name="van Peer A."/>
        </authorList>
    </citation>
    <scope>NUCLEOTIDE SEQUENCE [LARGE SCALE GENOMIC DNA]</scope>
    <source>
        <strain evidence="7 8">H119_p4</strain>
    </source>
</reference>
<evidence type="ECO:0000256" key="1">
    <source>
        <dbReference type="ARBA" id="ARBA00022536"/>
    </source>
</evidence>
<dbReference type="Gene3D" id="2.10.25.10">
    <property type="entry name" value="Laminin"/>
    <property type="match status" value="1"/>
</dbReference>